<keyword evidence="2" id="KW-0472">Membrane</keyword>
<feature type="region of interest" description="Disordered" evidence="1">
    <location>
        <begin position="53"/>
        <end position="133"/>
    </location>
</feature>
<gene>
    <name evidence="3" type="ORF">GCM10010185_02770</name>
</gene>
<name>A0A918EAN4_9PSEU</name>
<reference evidence="3" key="2">
    <citation type="submission" date="2020-09" db="EMBL/GenBank/DDBJ databases">
        <authorList>
            <person name="Sun Q."/>
            <person name="Ohkuma M."/>
        </authorList>
    </citation>
    <scope>NUCLEOTIDE SEQUENCE</scope>
    <source>
        <strain evidence="3">JCM 3313</strain>
    </source>
</reference>
<keyword evidence="2" id="KW-1133">Transmembrane helix</keyword>
<dbReference type="RefSeq" id="WP_189221178.1">
    <property type="nucleotide sequence ID" value="NZ_BMRG01000001.1"/>
</dbReference>
<protein>
    <submittedName>
        <fullName evidence="3">Uncharacterized protein</fullName>
    </submittedName>
</protein>
<dbReference type="EMBL" id="BMRG01000001">
    <property type="protein sequence ID" value="GGP35355.1"/>
    <property type="molecule type" value="Genomic_DNA"/>
</dbReference>
<keyword evidence="4" id="KW-1185">Reference proteome</keyword>
<comment type="caution">
    <text evidence="3">The sequence shown here is derived from an EMBL/GenBank/DDBJ whole genome shotgun (WGS) entry which is preliminary data.</text>
</comment>
<reference evidence="3" key="1">
    <citation type="journal article" date="2014" name="Int. J. Syst. Evol. Microbiol.">
        <title>Complete genome sequence of Corynebacterium casei LMG S-19264T (=DSM 44701T), isolated from a smear-ripened cheese.</title>
        <authorList>
            <consortium name="US DOE Joint Genome Institute (JGI-PGF)"/>
            <person name="Walter F."/>
            <person name="Albersmeier A."/>
            <person name="Kalinowski J."/>
            <person name="Ruckert C."/>
        </authorList>
    </citation>
    <scope>NUCLEOTIDE SEQUENCE</scope>
    <source>
        <strain evidence="3">JCM 3313</strain>
    </source>
</reference>
<evidence type="ECO:0000256" key="2">
    <source>
        <dbReference type="SAM" id="Phobius"/>
    </source>
</evidence>
<sequence length="133" mass="13093">MRTDGSSAARLGDELTVMFVAVIVVVVVTTSEVFGGDVAGRGARVVAMVVGRPWKSSGGPSTKDCAGPGPGSTRVFPGGRGPGAVSAKPMANPASTVIATQEMTGSGGRGTAGKARPADGAKRPSTLRAPTIG</sequence>
<feature type="compositionally biased region" description="Polar residues" evidence="1">
    <location>
        <begin position="93"/>
        <end position="104"/>
    </location>
</feature>
<dbReference type="AlphaFoldDB" id="A0A918EAN4"/>
<keyword evidence="2" id="KW-0812">Transmembrane</keyword>
<evidence type="ECO:0000313" key="3">
    <source>
        <dbReference type="EMBL" id="GGP35355.1"/>
    </source>
</evidence>
<feature type="transmembrane region" description="Helical" evidence="2">
    <location>
        <begin position="15"/>
        <end position="34"/>
    </location>
</feature>
<dbReference type="Proteomes" id="UP000639606">
    <property type="component" value="Unassembled WGS sequence"/>
</dbReference>
<accession>A0A918EAN4</accession>
<evidence type="ECO:0000313" key="4">
    <source>
        <dbReference type="Proteomes" id="UP000639606"/>
    </source>
</evidence>
<evidence type="ECO:0000256" key="1">
    <source>
        <dbReference type="SAM" id="MobiDB-lite"/>
    </source>
</evidence>
<organism evidence="3 4">
    <name type="scientific">Saccharothrix coeruleofusca</name>
    <dbReference type="NCBI Taxonomy" id="33919"/>
    <lineage>
        <taxon>Bacteria</taxon>
        <taxon>Bacillati</taxon>
        <taxon>Actinomycetota</taxon>
        <taxon>Actinomycetes</taxon>
        <taxon>Pseudonocardiales</taxon>
        <taxon>Pseudonocardiaceae</taxon>
        <taxon>Saccharothrix</taxon>
    </lineage>
</organism>
<proteinExistence type="predicted"/>